<evidence type="ECO:0000259" key="2">
    <source>
        <dbReference type="Pfam" id="PF14343"/>
    </source>
</evidence>
<sequence length="177" mass="19892">MKKKSLIILVVLLVILIPTFVLIIGKEKNNMEKPTSTKLENKEPERGENQGITVNKLEVIYLNPSEAEKTLGTSYTSIKRLKGYKLITVNNEVYLYIGLGKKNTGGYTLEVVNLEDSEGILNVQVNIQQPKEGDIVTQAITYPHKVLKLNFMPTKVNIKSMNTEDTFEEVIPEGVIE</sequence>
<dbReference type="Proteomes" id="UP001519308">
    <property type="component" value="Unassembled WGS sequence"/>
</dbReference>
<keyword evidence="1" id="KW-0472">Membrane</keyword>
<feature type="transmembrane region" description="Helical" evidence="1">
    <location>
        <begin position="6"/>
        <end position="25"/>
    </location>
</feature>
<organism evidence="3 4">
    <name type="scientific">Clostridium punense</name>
    <dbReference type="NCBI Taxonomy" id="1054297"/>
    <lineage>
        <taxon>Bacteria</taxon>
        <taxon>Bacillati</taxon>
        <taxon>Bacillota</taxon>
        <taxon>Clostridia</taxon>
        <taxon>Eubacteriales</taxon>
        <taxon>Clostridiaceae</taxon>
        <taxon>Clostridium</taxon>
    </lineage>
</organism>
<comment type="caution">
    <text evidence="3">The sequence shown here is derived from an EMBL/GenBank/DDBJ whole genome shotgun (WGS) entry which is preliminary data.</text>
</comment>
<dbReference type="InterPro" id="IPR025748">
    <property type="entry name" value="PrcB_C_dom"/>
</dbReference>
<keyword evidence="1" id="KW-1133">Transmembrane helix</keyword>
<keyword evidence="1" id="KW-0812">Transmembrane</keyword>
<evidence type="ECO:0000256" key="1">
    <source>
        <dbReference type="SAM" id="Phobius"/>
    </source>
</evidence>
<gene>
    <name evidence="3" type="ORF">J2Z44_002599</name>
</gene>
<protein>
    <recommendedName>
        <fullName evidence="2">PrcB C-terminal domain-containing protein</fullName>
    </recommendedName>
</protein>
<evidence type="ECO:0000313" key="4">
    <source>
        <dbReference type="Proteomes" id="UP001519308"/>
    </source>
</evidence>
<dbReference type="EMBL" id="JAGGLL010000019">
    <property type="protein sequence ID" value="MBP2022776.1"/>
    <property type="molecule type" value="Genomic_DNA"/>
</dbReference>
<dbReference type="Pfam" id="PF14343">
    <property type="entry name" value="PrcB_C"/>
    <property type="match status" value="1"/>
</dbReference>
<evidence type="ECO:0000313" key="3">
    <source>
        <dbReference type="EMBL" id="MBP2022776.1"/>
    </source>
</evidence>
<name>A0ABS4K694_9CLOT</name>
<keyword evidence="4" id="KW-1185">Reference proteome</keyword>
<dbReference type="RefSeq" id="WP_021282140.1">
    <property type="nucleotide sequence ID" value="NZ_JAGGLL010000019.1"/>
</dbReference>
<proteinExistence type="predicted"/>
<accession>A0ABS4K694</accession>
<feature type="domain" description="PrcB C-terminal" evidence="2">
    <location>
        <begin position="94"/>
        <end position="149"/>
    </location>
</feature>
<reference evidence="3 4" key="1">
    <citation type="submission" date="2021-03" db="EMBL/GenBank/DDBJ databases">
        <title>Genomic Encyclopedia of Type Strains, Phase IV (KMG-IV): sequencing the most valuable type-strain genomes for metagenomic binning, comparative biology and taxonomic classification.</title>
        <authorList>
            <person name="Goeker M."/>
        </authorList>
    </citation>
    <scope>NUCLEOTIDE SEQUENCE [LARGE SCALE GENOMIC DNA]</scope>
    <source>
        <strain evidence="3 4">DSM 28650</strain>
    </source>
</reference>